<dbReference type="HOGENOM" id="CLU_014793_8_5_9"/>
<dbReference type="NCBIfam" id="TIGR02885">
    <property type="entry name" value="spore_sigF"/>
    <property type="match status" value="1"/>
</dbReference>
<dbReference type="InterPro" id="IPR014322">
    <property type="entry name" value="RNA_pol_sigma-B/F/G"/>
</dbReference>
<organism evidence="9 10">
    <name type="scientific">Hungatella hathewayi WAL-18680</name>
    <dbReference type="NCBI Taxonomy" id="742737"/>
    <lineage>
        <taxon>Bacteria</taxon>
        <taxon>Bacillati</taxon>
        <taxon>Bacillota</taxon>
        <taxon>Clostridia</taxon>
        <taxon>Lachnospirales</taxon>
        <taxon>Lachnospiraceae</taxon>
        <taxon>Hungatella</taxon>
    </lineage>
</organism>
<dbReference type="InterPro" id="IPR007624">
    <property type="entry name" value="RNA_pol_sigma70_r3"/>
</dbReference>
<keyword evidence="5 6" id="KW-0804">Transcription</keyword>
<accession>G5IET6</accession>
<dbReference type="SUPFAM" id="SSF88946">
    <property type="entry name" value="Sigma2 domain of RNA polymerase sigma factors"/>
    <property type="match status" value="1"/>
</dbReference>
<keyword evidence="4 6" id="KW-0238">DNA-binding</keyword>
<feature type="domain" description="RNA polymerase sigma-70" evidence="7">
    <location>
        <begin position="37"/>
        <end position="50"/>
    </location>
</feature>
<keyword evidence="1" id="KW-0749">Sporulation</keyword>
<dbReference type="EMBL" id="ADLN01000039">
    <property type="protein sequence ID" value="EHI60000.1"/>
    <property type="molecule type" value="Genomic_DNA"/>
</dbReference>
<dbReference type="InterPro" id="IPR000943">
    <property type="entry name" value="RNA_pol_sigma70"/>
</dbReference>
<dbReference type="PRINTS" id="PR00046">
    <property type="entry name" value="SIGMA70FCT"/>
</dbReference>
<dbReference type="AlphaFoldDB" id="G5IET6"/>
<evidence type="ECO:0000313" key="10">
    <source>
        <dbReference type="Proteomes" id="UP000005384"/>
    </source>
</evidence>
<dbReference type="PIRSF" id="PIRSF000770">
    <property type="entry name" value="RNA_pol_sigma-SigE/K"/>
    <property type="match status" value="1"/>
</dbReference>
<dbReference type="Pfam" id="PF04545">
    <property type="entry name" value="Sigma70_r4"/>
    <property type="match status" value="1"/>
</dbReference>
<dbReference type="CDD" id="cd06171">
    <property type="entry name" value="Sigma70_r4"/>
    <property type="match status" value="1"/>
</dbReference>
<dbReference type="NCBIfam" id="TIGR02937">
    <property type="entry name" value="sigma70-ECF"/>
    <property type="match status" value="1"/>
</dbReference>
<evidence type="ECO:0000256" key="1">
    <source>
        <dbReference type="ARBA" id="ARBA00022969"/>
    </source>
</evidence>
<sequence>MAHEGDKEARDRLVMDNVGLIWSIVRRFQGRGYEMEDLFQIGSIGLIKAIDKFDMSYDVKFSTYAVPMITGEIKRFLRDDGMIKVSRSIKEMGAKVKQARESLSYCLGREPTIEEIAKDVGASREEVAASIEAGAEVESLYKTINKNDESSIYLIDKIEEESQAQEHLLNQMVLKELLTTLGDKERELIVRRYFENQTQTQIAQALNISQVQVSRMEKKILKQLRERM</sequence>
<dbReference type="Pfam" id="PF04539">
    <property type="entry name" value="Sigma70_r3"/>
    <property type="match status" value="1"/>
</dbReference>
<evidence type="ECO:0000313" key="9">
    <source>
        <dbReference type="EMBL" id="EHI60000.1"/>
    </source>
</evidence>
<dbReference type="PANTHER" id="PTHR30603:SF17">
    <property type="entry name" value="RNA POLYMERASE SIGMA-G FACTOR"/>
    <property type="match status" value="1"/>
</dbReference>
<feature type="domain" description="RNA polymerase sigma-70" evidence="8">
    <location>
        <begin position="198"/>
        <end position="224"/>
    </location>
</feature>
<dbReference type="InterPro" id="IPR013324">
    <property type="entry name" value="RNA_pol_sigma_r3/r4-like"/>
</dbReference>
<evidence type="ECO:0000256" key="5">
    <source>
        <dbReference type="ARBA" id="ARBA00023163"/>
    </source>
</evidence>
<dbReference type="InterPro" id="IPR014236">
    <property type="entry name" value="RNA_pol_sigma-F"/>
</dbReference>
<dbReference type="Gene3D" id="1.10.10.10">
    <property type="entry name" value="Winged helix-like DNA-binding domain superfamily/Winged helix DNA-binding domain"/>
    <property type="match status" value="2"/>
</dbReference>
<dbReference type="GO" id="GO:0003677">
    <property type="term" value="F:DNA binding"/>
    <property type="evidence" value="ECO:0007669"/>
    <property type="project" value="UniProtKB-KW"/>
</dbReference>
<proteinExistence type="inferred from homology"/>
<dbReference type="NCBIfam" id="TIGR02980">
    <property type="entry name" value="SigBFG"/>
    <property type="match status" value="1"/>
</dbReference>
<evidence type="ECO:0000256" key="6">
    <source>
        <dbReference type="RuleBase" id="RU362124"/>
    </source>
</evidence>
<dbReference type="InterPro" id="IPR013325">
    <property type="entry name" value="RNA_pol_sigma_r2"/>
</dbReference>
<evidence type="ECO:0000256" key="3">
    <source>
        <dbReference type="ARBA" id="ARBA00023082"/>
    </source>
</evidence>
<dbReference type="Gene3D" id="1.20.120.1810">
    <property type="match status" value="1"/>
</dbReference>
<name>G5IET6_9FIRM</name>
<keyword evidence="10" id="KW-1185">Reference proteome</keyword>
<dbReference type="InterPro" id="IPR007630">
    <property type="entry name" value="RNA_pol_sigma70_r4"/>
</dbReference>
<dbReference type="InterPro" id="IPR014284">
    <property type="entry name" value="RNA_pol_sigma-70_dom"/>
</dbReference>
<dbReference type="InterPro" id="IPR007627">
    <property type="entry name" value="RNA_pol_sigma70_r2"/>
</dbReference>
<dbReference type="Proteomes" id="UP000005384">
    <property type="component" value="Unassembled WGS sequence"/>
</dbReference>
<dbReference type="Pfam" id="PF04542">
    <property type="entry name" value="Sigma70_r2"/>
    <property type="match status" value="1"/>
</dbReference>
<dbReference type="PANTHER" id="PTHR30603">
    <property type="entry name" value="RNA POLYMERASE SIGMA FACTOR RPO"/>
    <property type="match status" value="1"/>
</dbReference>
<comment type="function">
    <text evidence="6">Sigma factors are initiation factors that promote the attachment of RNA polymerase to specific initiation sites and are then released.</text>
</comment>
<dbReference type="PATRIC" id="fig|742737.3.peg.2036"/>
<dbReference type="InterPro" id="IPR036388">
    <property type="entry name" value="WH-like_DNA-bd_sf"/>
</dbReference>
<dbReference type="GO" id="GO:0006352">
    <property type="term" value="P:DNA-templated transcription initiation"/>
    <property type="evidence" value="ECO:0007669"/>
    <property type="project" value="InterPro"/>
</dbReference>
<reference evidence="9 10" key="1">
    <citation type="submission" date="2011-08" db="EMBL/GenBank/DDBJ databases">
        <title>The Genome Sequence of Clostridium hathewayi WAL-18680.</title>
        <authorList>
            <consortium name="The Broad Institute Genome Sequencing Platform"/>
            <person name="Earl A."/>
            <person name="Ward D."/>
            <person name="Feldgarden M."/>
            <person name="Gevers D."/>
            <person name="Finegold S.M."/>
            <person name="Summanen P.H."/>
            <person name="Molitoris D.R."/>
            <person name="Song M."/>
            <person name="Daigneault M."/>
            <person name="Allen-Vercoe E."/>
            <person name="Young S.K."/>
            <person name="Zeng Q."/>
            <person name="Gargeya S."/>
            <person name="Fitzgerald M."/>
            <person name="Haas B."/>
            <person name="Abouelleil A."/>
            <person name="Alvarado L."/>
            <person name="Arachchi H.M."/>
            <person name="Berlin A."/>
            <person name="Brown A."/>
            <person name="Chapman S.B."/>
            <person name="Chen Z."/>
            <person name="Dunbar C."/>
            <person name="Freedman E."/>
            <person name="Gearin G."/>
            <person name="Gellesch M."/>
            <person name="Goldberg J."/>
            <person name="Griggs A."/>
            <person name="Gujja S."/>
            <person name="Heiman D."/>
            <person name="Howarth C."/>
            <person name="Larson L."/>
            <person name="Lui A."/>
            <person name="MacDonald P.J.P."/>
            <person name="Montmayeur A."/>
            <person name="Murphy C."/>
            <person name="Neiman D."/>
            <person name="Pearson M."/>
            <person name="Priest M."/>
            <person name="Roberts A."/>
            <person name="Saif S."/>
            <person name="Shea T."/>
            <person name="Shenoy N."/>
            <person name="Sisk P."/>
            <person name="Stolte C."/>
            <person name="Sykes S."/>
            <person name="Wortman J."/>
            <person name="Nusbaum C."/>
            <person name="Birren B."/>
        </authorList>
    </citation>
    <scope>NUCLEOTIDE SEQUENCE [LARGE SCALE GENOMIC DNA]</scope>
    <source>
        <strain evidence="9 10">WAL-18680</strain>
    </source>
</reference>
<evidence type="ECO:0000256" key="2">
    <source>
        <dbReference type="ARBA" id="ARBA00023015"/>
    </source>
</evidence>
<protein>
    <recommendedName>
        <fullName evidence="6">RNA polymerase sigma factor</fullName>
    </recommendedName>
</protein>
<dbReference type="PROSITE" id="PS00716">
    <property type="entry name" value="SIGMA70_2"/>
    <property type="match status" value="1"/>
</dbReference>
<comment type="similarity">
    <text evidence="6">Belongs to the sigma-70 factor family.</text>
</comment>
<keyword evidence="2 6" id="KW-0805">Transcription regulation</keyword>
<dbReference type="PROSITE" id="PS00715">
    <property type="entry name" value="SIGMA70_1"/>
    <property type="match status" value="1"/>
</dbReference>
<evidence type="ECO:0000259" key="8">
    <source>
        <dbReference type="PROSITE" id="PS00716"/>
    </source>
</evidence>
<evidence type="ECO:0000256" key="4">
    <source>
        <dbReference type="ARBA" id="ARBA00023125"/>
    </source>
</evidence>
<evidence type="ECO:0000259" key="7">
    <source>
        <dbReference type="PROSITE" id="PS00715"/>
    </source>
</evidence>
<keyword evidence="3 6" id="KW-0731">Sigma factor</keyword>
<comment type="caution">
    <text evidence="9">The sequence shown here is derived from an EMBL/GenBank/DDBJ whole genome shotgun (WGS) entry which is preliminary data.</text>
</comment>
<gene>
    <name evidence="9" type="ORF">HMPREF9473_02013</name>
</gene>
<dbReference type="GO" id="GO:0016987">
    <property type="term" value="F:sigma factor activity"/>
    <property type="evidence" value="ECO:0007669"/>
    <property type="project" value="UniProtKB-KW"/>
</dbReference>
<dbReference type="GO" id="GO:0030435">
    <property type="term" value="P:sporulation resulting in formation of a cellular spore"/>
    <property type="evidence" value="ECO:0007669"/>
    <property type="project" value="UniProtKB-KW"/>
</dbReference>
<dbReference type="NCBIfam" id="NF004052">
    <property type="entry name" value="PRK05572.1"/>
    <property type="match status" value="1"/>
</dbReference>
<dbReference type="SUPFAM" id="SSF88659">
    <property type="entry name" value="Sigma3 and sigma4 domains of RNA polymerase sigma factors"/>
    <property type="match status" value="2"/>
</dbReference>
<dbReference type="InterPro" id="IPR050239">
    <property type="entry name" value="Sigma-70_RNA_pol_init_factors"/>
</dbReference>